<sequence length="440" mass="46776">MESLEDPLQADCSMDYAAECMTAVIPAINLQVVSQFYPIVLTGETPEAQGQETNCVNRVPTPTPQTPANLRFAKTSDTPPRFGESLSQTEGELPSQPRPASRKRRQYETPDIPQPGGTQNDRILAAIAGMDKDLTLNYLGCLDAVLEVQAAKMTRHMAVLITPLVDKINDLETMLAKIAPRAHPASVPILTPMADYDETMSDLQHATALAELRCLARPAAAESLAASQHAVANLKGGQGQKQNKKGKGPGLKKTTEEKEKTLLKRPTDAGTPPSAMAPAPTPAVPLTTSKISPFPAAIKGPQADTVSADGSWTTVVRKAKEGGPLLAPAPNQTTVPKPLGAKQELPQRSRTLTLGRVAETPLPSLTEYGYLMARAVNNALHGAGAPGFCRLIKVAHNQHGTTTAITAPLASAAQRMLFRTPRLTAMRGIDPGIAEVDPNE</sequence>
<protein>
    <submittedName>
        <fullName evidence="2">Uncharacterized protein</fullName>
    </submittedName>
</protein>
<evidence type="ECO:0000313" key="2">
    <source>
        <dbReference type="EMBL" id="KAA8898295.1"/>
    </source>
</evidence>
<organism evidence="2 3">
    <name type="scientific">Sphaerosporella brunnea</name>
    <dbReference type="NCBI Taxonomy" id="1250544"/>
    <lineage>
        <taxon>Eukaryota</taxon>
        <taxon>Fungi</taxon>
        <taxon>Dikarya</taxon>
        <taxon>Ascomycota</taxon>
        <taxon>Pezizomycotina</taxon>
        <taxon>Pezizomycetes</taxon>
        <taxon>Pezizales</taxon>
        <taxon>Pyronemataceae</taxon>
        <taxon>Sphaerosporella</taxon>
    </lineage>
</organism>
<evidence type="ECO:0000256" key="1">
    <source>
        <dbReference type="SAM" id="MobiDB-lite"/>
    </source>
</evidence>
<dbReference type="EMBL" id="VXIS01000187">
    <property type="protein sequence ID" value="KAA8898295.1"/>
    <property type="molecule type" value="Genomic_DNA"/>
</dbReference>
<feature type="region of interest" description="Disordered" evidence="1">
    <location>
        <begin position="233"/>
        <end position="282"/>
    </location>
</feature>
<name>A0A5J5EP07_9PEZI</name>
<accession>A0A5J5EP07</accession>
<feature type="compositionally biased region" description="Basic and acidic residues" evidence="1">
    <location>
        <begin position="253"/>
        <end position="267"/>
    </location>
</feature>
<reference evidence="2 3" key="1">
    <citation type="submission" date="2019-09" db="EMBL/GenBank/DDBJ databases">
        <title>Draft genome of the ectomycorrhizal ascomycete Sphaerosporella brunnea.</title>
        <authorList>
            <consortium name="DOE Joint Genome Institute"/>
            <person name="Benucci G.M."/>
            <person name="Marozzi G."/>
            <person name="Antonielli L."/>
            <person name="Sanchez S."/>
            <person name="Marco P."/>
            <person name="Wang X."/>
            <person name="Falini L.B."/>
            <person name="Barry K."/>
            <person name="Haridas S."/>
            <person name="Lipzen A."/>
            <person name="Labutti K."/>
            <person name="Grigoriev I.V."/>
            <person name="Murat C."/>
            <person name="Martin F."/>
            <person name="Albertini E."/>
            <person name="Donnini D."/>
            <person name="Bonito G."/>
        </authorList>
    </citation>
    <scope>NUCLEOTIDE SEQUENCE [LARGE SCALE GENOMIC DNA]</scope>
    <source>
        <strain evidence="2 3">Sb_GMNB300</strain>
    </source>
</reference>
<feature type="compositionally biased region" description="Low complexity" evidence="1">
    <location>
        <begin position="269"/>
        <end position="282"/>
    </location>
</feature>
<feature type="region of interest" description="Disordered" evidence="1">
    <location>
        <begin position="49"/>
        <end position="120"/>
    </location>
</feature>
<gene>
    <name evidence="2" type="ORF">FN846DRAFT_910119</name>
</gene>
<evidence type="ECO:0000313" key="3">
    <source>
        <dbReference type="Proteomes" id="UP000326924"/>
    </source>
</evidence>
<dbReference type="Proteomes" id="UP000326924">
    <property type="component" value="Unassembled WGS sequence"/>
</dbReference>
<keyword evidence="3" id="KW-1185">Reference proteome</keyword>
<dbReference type="AlphaFoldDB" id="A0A5J5EP07"/>
<proteinExistence type="predicted"/>
<comment type="caution">
    <text evidence="2">The sequence shown here is derived from an EMBL/GenBank/DDBJ whole genome shotgun (WGS) entry which is preliminary data.</text>
</comment>
<dbReference type="InParanoid" id="A0A5J5EP07"/>